<evidence type="ECO:0000313" key="3">
    <source>
        <dbReference type="EMBL" id="CAD7283247.1"/>
    </source>
</evidence>
<dbReference type="EMBL" id="CAJPEX010005079">
    <property type="protein sequence ID" value="CAG0923399.1"/>
    <property type="molecule type" value="Genomic_DNA"/>
</dbReference>
<keyword evidence="1" id="KW-1133">Transmembrane helix</keyword>
<dbReference type="AlphaFoldDB" id="A0A7R9BX95"/>
<feature type="signal peptide" evidence="2">
    <location>
        <begin position="1"/>
        <end position="22"/>
    </location>
</feature>
<feature type="chain" id="PRO_5036403092" description="Transmembrane protein" evidence="2">
    <location>
        <begin position="23"/>
        <end position="282"/>
    </location>
</feature>
<dbReference type="Proteomes" id="UP000678499">
    <property type="component" value="Unassembled WGS sequence"/>
</dbReference>
<keyword evidence="1" id="KW-0812">Transmembrane</keyword>
<organism evidence="3">
    <name type="scientific">Notodromas monacha</name>
    <dbReference type="NCBI Taxonomy" id="399045"/>
    <lineage>
        <taxon>Eukaryota</taxon>
        <taxon>Metazoa</taxon>
        <taxon>Ecdysozoa</taxon>
        <taxon>Arthropoda</taxon>
        <taxon>Crustacea</taxon>
        <taxon>Oligostraca</taxon>
        <taxon>Ostracoda</taxon>
        <taxon>Podocopa</taxon>
        <taxon>Podocopida</taxon>
        <taxon>Cypridocopina</taxon>
        <taxon>Cypridoidea</taxon>
        <taxon>Cyprididae</taxon>
        <taxon>Notodromas</taxon>
    </lineage>
</organism>
<keyword evidence="4" id="KW-1185">Reference proteome</keyword>
<accession>A0A7R9BX95</accession>
<dbReference type="EMBL" id="OA887116">
    <property type="protein sequence ID" value="CAD7283247.1"/>
    <property type="molecule type" value="Genomic_DNA"/>
</dbReference>
<reference evidence="3" key="1">
    <citation type="submission" date="2020-11" db="EMBL/GenBank/DDBJ databases">
        <authorList>
            <person name="Tran Van P."/>
        </authorList>
    </citation>
    <scope>NUCLEOTIDE SEQUENCE</scope>
</reference>
<name>A0A7R9BX95_9CRUS</name>
<keyword evidence="2" id="KW-0732">Signal</keyword>
<feature type="transmembrane region" description="Helical" evidence="1">
    <location>
        <begin position="172"/>
        <end position="191"/>
    </location>
</feature>
<evidence type="ECO:0000313" key="4">
    <source>
        <dbReference type="Proteomes" id="UP000678499"/>
    </source>
</evidence>
<keyword evidence="1" id="KW-0472">Membrane</keyword>
<evidence type="ECO:0000256" key="2">
    <source>
        <dbReference type="SAM" id="SignalP"/>
    </source>
</evidence>
<proteinExistence type="predicted"/>
<protein>
    <recommendedName>
        <fullName evidence="5">Transmembrane protein</fullName>
    </recommendedName>
</protein>
<evidence type="ECO:0008006" key="5">
    <source>
        <dbReference type="Google" id="ProtNLM"/>
    </source>
</evidence>
<evidence type="ECO:0000256" key="1">
    <source>
        <dbReference type="SAM" id="Phobius"/>
    </source>
</evidence>
<gene>
    <name evidence="3" type="ORF">NMOB1V02_LOCUS10863</name>
</gene>
<sequence>MSEVSTMKVIFLFSLLVTGTWSTCVLEGDGVVCDMCGDNVIMALDHGCRVIFNGKYLFLDCICLWRLKMVQLLQLVTCFGRREGLDQIVVPWAYCLDNVKSSAPPTTSSTMTSVLLVSQVTTITTEAVICHSSAAKDKEILAAMPTVVPEVTICVKDGQLEASISGETAMKFLIVGCRGYGVVSILFFLAWMARQIYLKKQEGDQGVAEAELPPINFDEVKEDWHSMQQAARWMGLITAVHPTTATASEEGGEERVTSTGDLLELNTGNVEVEDPRCSAFWA</sequence>